<accession>A0A673Y985</accession>
<sequence length="315" mass="36414">MDRKHSKLLEMSEVIYAEPDMTKKVKFDRGEMEERIVDIYVSADTLRDSETCTKREETADTAPNNGPGDQHSVPFQWWKRPSGVAAVCLGLLCVLLLSGVIGLSVQYSNVSKNSSAEREQLQTSNNTLTKERDQLQTSYNNLTEERDQLQTRNNNLTKERDQLQSSYNNLTKEKDKLQTERDFLSRMVTNCSWQKFESSWYFLSTETKTWEESREDCLKRGADLVIINSDKEQEFLFNLKKRVWIGLTDSVTEATWIWVDGTTLTTGYWYNPQPDNAGPTGEEDCVEIQQDQRPLKAWNDLSCDSKLNWICEKVV</sequence>
<dbReference type="InterPro" id="IPR016186">
    <property type="entry name" value="C-type_lectin-like/link_sf"/>
</dbReference>
<feature type="transmembrane region" description="Helical" evidence="4">
    <location>
        <begin position="84"/>
        <end position="105"/>
    </location>
</feature>
<dbReference type="InterPro" id="IPR001304">
    <property type="entry name" value="C-type_lectin-like"/>
</dbReference>
<dbReference type="Gene3D" id="3.10.100.10">
    <property type="entry name" value="Mannose-Binding Protein A, subunit A"/>
    <property type="match status" value="1"/>
</dbReference>
<name>A0A673Y985_SALTR</name>
<evidence type="ECO:0000256" key="3">
    <source>
        <dbReference type="SAM" id="MobiDB-lite"/>
    </source>
</evidence>
<dbReference type="InterPro" id="IPR033989">
    <property type="entry name" value="CD209-like_CTLD"/>
</dbReference>
<gene>
    <name evidence="6" type="primary">LOC115202378</name>
</gene>
<dbReference type="Ensembl" id="ENSSTUT00000032399.1">
    <property type="protein sequence ID" value="ENSSTUP00000030982.1"/>
    <property type="gene ID" value="ENSSTUG00000013323.1"/>
</dbReference>
<reference evidence="6" key="1">
    <citation type="submission" date="2025-08" db="UniProtKB">
        <authorList>
            <consortium name="Ensembl"/>
        </authorList>
    </citation>
    <scope>IDENTIFICATION</scope>
</reference>
<dbReference type="GeneTree" id="ENSGT01020000230338"/>
<dbReference type="SMART" id="SM00034">
    <property type="entry name" value="CLECT"/>
    <property type="match status" value="1"/>
</dbReference>
<keyword evidence="2" id="KW-1015">Disulfide bond</keyword>
<dbReference type="Gene3D" id="1.20.5.400">
    <property type="match status" value="1"/>
</dbReference>
<evidence type="ECO:0000313" key="7">
    <source>
        <dbReference type="Proteomes" id="UP000472277"/>
    </source>
</evidence>
<keyword evidence="7" id="KW-1185">Reference proteome</keyword>
<keyword evidence="4" id="KW-0812">Transmembrane</keyword>
<dbReference type="PANTHER" id="PTHR22803">
    <property type="entry name" value="MANNOSE, PHOSPHOLIPASE, LECTIN RECEPTOR RELATED"/>
    <property type="match status" value="1"/>
</dbReference>
<keyword evidence="1" id="KW-0430">Lectin</keyword>
<keyword evidence="4" id="KW-1133">Transmembrane helix</keyword>
<dbReference type="PROSITE" id="PS50041">
    <property type="entry name" value="C_TYPE_LECTIN_2"/>
    <property type="match status" value="1"/>
</dbReference>
<feature type="region of interest" description="Disordered" evidence="3">
    <location>
        <begin position="112"/>
        <end position="132"/>
    </location>
</feature>
<evidence type="ECO:0000259" key="5">
    <source>
        <dbReference type="PROSITE" id="PS50041"/>
    </source>
</evidence>
<evidence type="ECO:0000313" key="6">
    <source>
        <dbReference type="Ensembl" id="ENSSTUP00000030982.1"/>
    </source>
</evidence>
<evidence type="ECO:0000256" key="1">
    <source>
        <dbReference type="ARBA" id="ARBA00022734"/>
    </source>
</evidence>
<keyword evidence="4" id="KW-0472">Membrane</keyword>
<evidence type="ECO:0000256" key="2">
    <source>
        <dbReference type="ARBA" id="ARBA00023157"/>
    </source>
</evidence>
<reference evidence="6" key="2">
    <citation type="submission" date="2025-09" db="UniProtKB">
        <authorList>
            <consortium name="Ensembl"/>
        </authorList>
    </citation>
    <scope>IDENTIFICATION</scope>
</reference>
<dbReference type="Proteomes" id="UP000472277">
    <property type="component" value="Chromosome 11"/>
</dbReference>
<dbReference type="SUPFAM" id="SSF56436">
    <property type="entry name" value="C-type lectin-like"/>
    <property type="match status" value="1"/>
</dbReference>
<proteinExistence type="predicted"/>
<dbReference type="InterPro" id="IPR018378">
    <property type="entry name" value="C-type_lectin_CS"/>
</dbReference>
<feature type="domain" description="C-type lectin" evidence="5">
    <location>
        <begin position="196"/>
        <end position="312"/>
    </location>
</feature>
<feature type="region of interest" description="Disordered" evidence="3">
    <location>
        <begin position="51"/>
        <end position="70"/>
    </location>
</feature>
<dbReference type="Pfam" id="PF00059">
    <property type="entry name" value="Lectin_C"/>
    <property type="match status" value="1"/>
</dbReference>
<dbReference type="InterPro" id="IPR050111">
    <property type="entry name" value="C-type_lectin/snaclec_domain"/>
</dbReference>
<protein>
    <submittedName>
        <fullName evidence="6">CD209 antigen-like protein E</fullName>
    </submittedName>
</protein>
<evidence type="ECO:0000256" key="4">
    <source>
        <dbReference type="SAM" id="Phobius"/>
    </source>
</evidence>
<dbReference type="CDD" id="cd03590">
    <property type="entry name" value="CLECT_DC-SIGN_like"/>
    <property type="match status" value="1"/>
</dbReference>
<dbReference type="GO" id="GO:0030246">
    <property type="term" value="F:carbohydrate binding"/>
    <property type="evidence" value="ECO:0007669"/>
    <property type="project" value="UniProtKB-KW"/>
</dbReference>
<dbReference type="InterPro" id="IPR016187">
    <property type="entry name" value="CTDL_fold"/>
</dbReference>
<dbReference type="AlphaFoldDB" id="A0A673Y985"/>
<organism evidence="6 7">
    <name type="scientific">Salmo trutta</name>
    <name type="common">Brown trout</name>
    <dbReference type="NCBI Taxonomy" id="8032"/>
    <lineage>
        <taxon>Eukaryota</taxon>
        <taxon>Metazoa</taxon>
        <taxon>Chordata</taxon>
        <taxon>Craniata</taxon>
        <taxon>Vertebrata</taxon>
        <taxon>Euteleostomi</taxon>
        <taxon>Actinopterygii</taxon>
        <taxon>Neopterygii</taxon>
        <taxon>Teleostei</taxon>
        <taxon>Protacanthopterygii</taxon>
        <taxon>Salmoniformes</taxon>
        <taxon>Salmonidae</taxon>
        <taxon>Salmoninae</taxon>
        <taxon>Salmo</taxon>
    </lineage>
</organism>
<dbReference type="PROSITE" id="PS00615">
    <property type="entry name" value="C_TYPE_LECTIN_1"/>
    <property type="match status" value="1"/>
</dbReference>